<keyword evidence="3" id="KW-1185">Reference proteome</keyword>
<dbReference type="AlphaFoldDB" id="A0A126V6G0"/>
<name>A0A126V6G0_9RHOB</name>
<dbReference type="STRING" id="1579316.RC74_06170"/>
<accession>A0A126V6G0</accession>
<dbReference type="OrthoDB" id="95460at2"/>
<dbReference type="PANTHER" id="PTHR47738">
    <property type="entry name" value="PTS SYSTEM FRUCTOSE-LIKE EIIA COMPONENT-RELATED"/>
    <property type="match status" value="1"/>
</dbReference>
<dbReference type="RefSeq" id="WP_039002921.1">
    <property type="nucleotide sequence ID" value="NZ_CP014327.1"/>
</dbReference>
<dbReference type="Gene3D" id="3.40.930.10">
    <property type="entry name" value="Mannitol-specific EII, Chain A"/>
    <property type="match status" value="1"/>
</dbReference>
<dbReference type="InterPro" id="IPR002178">
    <property type="entry name" value="PTS_EIIA_type-2_dom"/>
</dbReference>
<feature type="domain" description="PTS EIIA type-2" evidence="1">
    <location>
        <begin position="5"/>
        <end position="148"/>
    </location>
</feature>
<dbReference type="Proteomes" id="UP000070371">
    <property type="component" value="Chromosome"/>
</dbReference>
<proteinExistence type="predicted"/>
<dbReference type="InterPro" id="IPR016152">
    <property type="entry name" value="PTrfase/Anion_transptr"/>
</dbReference>
<dbReference type="PROSITE" id="PS51094">
    <property type="entry name" value="PTS_EIIA_TYPE_2"/>
    <property type="match status" value="1"/>
</dbReference>
<dbReference type="SUPFAM" id="SSF55804">
    <property type="entry name" value="Phoshotransferase/anion transport protein"/>
    <property type="match status" value="1"/>
</dbReference>
<dbReference type="PROSITE" id="PS00372">
    <property type="entry name" value="PTS_EIIA_TYPE_2_HIS"/>
    <property type="match status" value="1"/>
</dbReference>
<dbReference type="EMBL" id="CP014327">
    <property type="protein sequence ID" value="AML53555.1"/>
    <property type="molecule type" value="Genomic_DNA"/>
</dbReference>
<dbReference type="KEGG" id="hat:RC74_06170"/>
<protein>
    <submittedName>
        <fullName evidence="2">PTS lactose transporter subunit IIC</fullName>
    </submittedName>
</protein>
<dbReference type="PANTHER" id="PTHR47738:SF1">
    <property type="entry name" value="NITROGEN REGULATORY PROTEIN"/>
    <property type="match status" value="1"/>
</dbReference>
<reference evidence="2 3" key="1">
    <citation type="submission" date="2016-02" db="EMBL/GenBank/DDBJ databases">
        <title>Complete genome sequence of Halocynthiibacter arcticus PAMC 20958t from arctic marine sediment.</title>
        <authorList>
            <person name="Lee Y.M."/>
            <person name="Baek K."/>
            <person name="Lee H.K."/>
            <person name="Shin S.C."/>
        </authorList>
    </citation>
    <scope>NUCLEOTIDE SEQUENCE [LARGE SCALE GENOMIC DNA]</scope>
    <source>
        <strain evidence="2">PAMC 20958</strain>
    </source>
</reference>
<gene>
    <name evidence="2" type="ORF">RC74_06170</name>
</gene>
<dbReference type="Pfam" id="PF00359">
    <property type="entry name" value="PTS_EIIA_2"/>
    <property type="match status" value="1"/>
</dbReference>
<dbReference type="CDD" id="cd00211">
    <property type="entry name" value="PTS_IIA_fru"/>
    <property type="match status" value="1"/>
</dbReference>
<evidence type="ECO:0000259" key="1">
    <source>
        <dbReference type="PROSITE" id="PS51094"/>
    </source>
</evidence>
<dbReference type="GO" id="GO:0030295">
    <property type="term" value="F:protein kinase activator activity"/>
    <property type="evidence" value="ECO:0007669"/>
    <property type="project" value="TreeGrafter"/>
</dbReference>
<dbReference type="InterPro" id="IPR051541">
    <property type="entry name" value="PTS_SugarTrans_NitroReg"/>
</dbReference>
<evidence type="ECO:0000313" key="3">
    <source>
        <dbReference type="Proteomes" id="UP000070371"/>
    </source>
</evidence>
<organism evidence="2 3">
    <name type="scientific">Falsihalocynthiibacter arcticus</name>
    <dbReference type="NCBI Taxonomy" id="1579316"/>
    <lineage>
        <taxon>Bacteria</taxon>
        <taxon>Pseudomonadati</taxon>
        <taxon>Pseudomonadota</taxon>
        <taxon>Alphaproteobacteria</taxon>
        <taxon>Rhodobacterales</taxon>
        <taxon>Roseobacteraceae</taxon>
        <taxon>Falsihalocynthiibacter</taxon>
    </lineage>
</organism>
<evidence type="ECO:0000313" key="2">
    <source>
        <dbReference type="EMBL" id="AML53555.1"/>
    </source>
</evidence>
<sequence>MDLSRILKPEAVKVIANVTSKKRLFQELGEVGHSIYAFPANEAVDALQERESLGPTGVGHGVALPHARLRGLDSVVGVFLRLDRRLDFDSVDRQPVDLVFALFAPIDSGVEHLKALALVSRTMRDAKICEKLRANDDPATLHAVLTELQPARAA</sequence>